<reference evidence="2" key="2">
    <citation type="journal article" date="2022" name="Microb. Genom.">
        <title>A chromosome-scale genome assembly of the tomato pathogen Cladosporium fulvum reveals a compartmentalized genome architecture and the presence of a dispensable chromosome.</title>
        <authorList>
            <person name="Zaccaron A.Z."/>
            <person name="Chen L.H."/>
            <person name="Samaras A."/>
            <person name="Stergiopoulos I."/>
        </authorList>
    </citation>
    <scope>NUCLEOTIDE SEQUENCE</scope>
    <source>
        <strain evidence="2">Race5_Kim</strain>
    </source>
</reference>
<dbReference type="Proteomes" id="UP000756132">
    <property type="component" value="Chromosome 4"/>
</dbReference>
<keyword evidence="1" id="KW-0472">Membrane</keyword>
<evidence type="ECO:0000313" key="3">
    <source>
        <dbReference type="Proteomes" id="UP000756132"/>
    </source>
</evidence>
<keyword evidence="3" id="KW-1185">Reference proteome</keyword>
<keyword evidence="1" id="KW-0812">Transmembrane</keyword>
<evidence type="ECO:0000256" key="1">
    <source>
        <dbReference type="SAM" id="Phobius"/>
    </source>
</evidence>
<protein>
    <submittedName>
        <fullName evidence="2">Uncharacterized protein</fullName>
    </submittedName>
</protein>
<feature type="transmembrane region" description="Helical" evidence="1">
    <location>
        <begin position="15"/>
        <end position="37"/>
    </location>
</feature>
<evidence type="ECO:0000313" key="2">
    <source>
        <dbReference type="EMBL" id="UJO16950.1"/>
    </source>
</evidence>
<gene>
    <name evidence="2" type="ORF">CLAFUR5_04459</name>
</gene>
<dbReference type="GeneID" id="71984337"/>
<sequence>MSPTLLAGLRDTANIPLHFSLCNIGLFVLAAWLVLLLQGATDRAVNQSTFRDFARKNNCAPGTALPKPFLGGIRHKLNLLLYPGGDLLDVVFANKFLKYGSTYTLTDGCGQPVVVHTIDPKNINSILCKNEKAWGPAKSRARTMYVNMKGRRHCPSETCVLHLHLSTSC</sequence>
<dbReference type="AlphaFoldDB" id="A0A9Q8P887"/>
<name>A0A9Q8P887_PASFU</name>
<dbReference type="RefSeq" id="XP_047761316.1">
    <property type="nucleotide sequence ID" value="XM_047903607.1"/>
</dbReference>
<keyword evidence="1" id="KW-1133">Transmembrane helix</keyword>
<organism evidence="2 3">
    <name type="scientific">Passalora fulva</name>
    <name type="common">Tomato leaf mold</name>
    <name type="synonym">Cladosporium fulvum</name>
    <dbReference type="NCBI Taxonomy" id="5499"/>
    <lineage>
        <taxon>Eukaryota</taxon>
        <taxon>Fungi</taxon>
        <taxon>Dikarya</taxon>
        <taxon>Ascomycota</taxon>
        <taxon>Pezizomycotina</taxon>
        <taxon>Dothideomycetes</taxon>
        <taxon>Dothideomycetidae</taxon>
        <taxon>Mycosphaerellales</taxon>
        <taxon>Mycosphaerellaceae</taxon>
        <taxon>Fulvia</taxon>
    </lineage>
</organism>
<reference evidence="2" key="1">
    <citation type="submission" date="2021-12" db="EMBL/GenBank/DDBJ databases">
        <authorList>
            <person name="Zaccaron A."/>
            <person name="Stergiopoulos I."/>
        </authorList>
    </citation>
    <scope>NUCLEOTIDE SEQUENCE</scope>
    <source>
        <strain evidence="2">Race5_Kim</strain>
    </source>
</reference>
<accession>A0A9Q8P887</accession>
<dbReference type="EMBL" id="CP090166">
    <property type="protein sequence ID" value="UJO16950.1"/>
    <property type="molecule type" value="Genomic_DNA"/>
</dbReference>
<dbReference type="KEGG" id="ffu:CLAFUR5_04459"/>
<dbReference type="OrthoDB" id="10502900at2759"/>
<proteinExistence type="predicted"/>